<evidence type="ECO:0000259" key="1">
    <source>
        <dbReference type="PROSITE" id="PS50191"/>
    </source>
</evidence>
<proteinExistence type="predicted"/>
<sequence>MVADNHYPHKDELTVTQREKIKELRTRAQDILALYPEYDTDFSMLRWLMGWDYNIDVILPKMRHAVNTLIGLRLHKQKLMEREQVNEFIRSLSNATEFFPGGLMSQTDRGDVVYMQAVAKCHPKTLVKAGSVSELYRLSIAETEMAFKLVRRAEETTGRKLGVVIIMDLDGFSMDLLYTPTLKIYLNLLTLMQEIFPDFARRIFLINCPMMMSTVYAMISPVLSVQTREKVRFLDKEWKKFLAEEVGSAHLFPHWGGEKKASIPTGDVRMGGKVPEKIWYKADSHPLEAGKTKVNVGARSRQEIKMAGQKGKKFRWLWTSSGDIDFSIEKDGKTIYPVFRSITDYHPEIGSFDCEHDEEHVFVFSNAHGKIFTGDDVYVDLTAFLQVRDDSALVAAQLGLSAAGVVT</sequence>
<dbReference type="SUPFAM" id="SSF101576">
    <property type="entry name" value="Supernatant protein factor (SPF), C-terminal domain"/>
    <property type="match status" value="1"/>
</dbReference>
<dbReference type="Pfam" id="PF00650">
    <property type="entry name" value="CRAL_TRIO"/>
    <property type="match status" value="1"/>
</dbReference>
<dbReference type="InterPro" id="IPR036273">
    <property type="entry name" value="CRAL/TRIO_N_dom_sf"/>
</dbReference>
<dbReference type="Gene3D" id="2.60.120.680">
    <property type="entry name" value="GOLD domain"/>
    <property type="match status" value="1"/>
</dbReference>
<accession>A0A8S1H571</accession>
<dbReference type="AlphaFoldDB" id="A0A8S1H571"/>
<dbReference type="Gene3D" id="3.40.525.10">
    <property type="entry name" value="CRAL-TRIO lipid binding domain"/>
    <property type="match status" value="1"/>
</dbReference>
<dbReference type="EMBL" id="CAJGYM010000016">
    <property type="protein sequence ID" value="CAD6190541.1"/>
    <property type="molecule type" value="Genomic_DNA"/>
</dbReference>
<dbReference type="GO" id="GO:0005737">
    <property type="term" value="C:cytoplasm"/>
    <property type="evidence" value="ECO:0007669"/>
    <property type="project" value="TreeGrafter"/>
</dbReference>
<dbReference type="PROSITE" id="PS50191">
    <property type="entry name" value="CRAL_TRIO"/>
    <property type="match status" value="1"/>
</dbReference>
<organism evidence="2 3">
    <name type="scientific">Caenorhabditis auriculariae</name>
    <dbReference type="NCBI Taxonomy" id="2777116"/>
    <lineage>
        <taxon>Eukaryota</taxon>
        <taxon>Metazoa</taxon>
        <taxon>Ecdysozoa</taxon>
        <taxon>Nematoda</taxon>
        <taxon>Chromadorea</taxon>
        <taxon>Rhabditida</taxon>
        <taxon>Rhabditina</taxon>
        <taxon>Rhabditomorpha</taxon>
        <taxon>Rhabditoidea</taxon>
        <taxon>Rhabditidae</taxon>
        <taxon>Peloderinae</taxon>
        <taxon>Caenorhabditis</taxon>
    </lineage>
</organism>
<comment type="caution">
    <text evidence="2">The sequence shown here is derived from an EMBL/GenBank/DDBJ whole genome shotgun (WGS) entry which is preliminary data.</text>
</comment>
<dbReference type="InterPro" id="IPR051064">
    <property type="entry name" value="SEC14/CRAL-TRIO_domain"/>
</dbReference>
<reference evidence="2" key="1">
    <citation type="submission" date="2020-10" db="EMBL/GenBank/DDBJ databases">
        <authorList>
            <person name="Kikuchi T."/>
        </authorList>
    </citation>
    <scope>NUCLEOTIDE SEQUENCE</scope>
    <source>
        <strain evidence="2">NKZ352</strain>
    </source>
</reference>
<evidence type="ECO:0000313" key="3">
    <source>
        <dbReference type="Proteomes" id="UP000835052"/>
    </source>
</evidence>
<protein>
    <recommendedName>
        <fullName evidence="1">CRAL-TRIO domain-containing protein</fullName>
    </recommendedName>
</protein>
<dbReference type="PANTHER" id="PTHR23324:SF7">
    <property type="entry name" value="CRAL-TRIO DOMAIN-CONTAINING PROTEIN"/>
    <property type="match status" value="1"/>
</dbReference>
<name>A0A8S1H571_9PELO</name>
<dbReference type="OrthoDB" id="1434354at2759"/>
<dbReference type="SUPFAM" id="SSF46938">
    <property type="entry name" value="CRAL/TRIO N-terminal domain"/>
    <property type="match status" value="1"/>
</dbReference>
<dbReference type="Proteomes" id="UP000835052">
    <property type="component" value="Unassembled WGS sequence"/>
</dbReference>
<dbReference type="SUPFAM" id="SSF52087">
    <property type="entry name" value="CRAL/TRIO domain"/>
    <property type="match status" value="1"/>
</dbReference>
<dbReference type="CDD" id="cd00170">
    <property type="entry name" value="SEC14"/>
    <property type="match status" value="1"/>
</dbReference>
<dbReference type="InterPro" id="IPR036865">
    <property type="entry name" value="CRAL-TRIO_dom_sf"/>
</dbReference>
<feature type="domain" description="CRAL-TRIO" evidence="1">
    <location>
        <begin position="91"/>
        <end position="263"/>
    </location>
</feature>
<evidence type="ECO:0000313" key="2">
    <source>
        <dbReference type="EMBL" id="CAD6190541.1"/>
    </source>
</evidence>
<dbReference type="InterPro" id="IPR001251">
    <property type="entry name" value="CRAL-TRIO_dom"/>
</dbReference>
<dbReference type="InterPro" id="IPR036598">
    <property type="entry name" value="GOLD_dom_sf"/>
</dbReference>
<dbReference type="SMART" id="SM00516">
    <property type="entry name" value="SEC14"/>
    <property type="match status" value="1"/>
</dbReference>
<gene>
    <name evidence="2" type="ORF">CAUJ_LOCUS6460</name>
</gene>
<dbReference type="PANTHER" id="PTHR23324">
    <property type="entry name" value="SEC14 RELATED PROTEIN"/>
    <property type="match status" value="1"/>
</dbReference>
<keyword evidence="3" id="KW-1185">Reference proteome</keyword>